<dbReference type="InterPro" id="IPR029002">
    <property type="entry name" value="PLPC/GPLD1"/>
</dbReference>
<gene>
    <name evidence="2" type="ORF">EDD72_102238</name>
</gene>
<dbReference type="AlphaFoldDB" id="A0A4R3KKE8"/>
<name>A0A4R3KKE8_9BACI</name>
<dbReference type="Pfam" id="PF00882">
    <property type="entry name" value="Zn_dep_PLPC"/>
    <property type="match status" value="1"/>
</dbReference>
<reference evidence="2 3" key="1">
    <citation type="submission" date="2019-03" db="EMBL/GenBank/DDBJ databases">
        <title>Genomic Encyclopedia of Type Strains, Phase IV (KMG-IV): sequencing the most valuable type-strain genomes for metagenomic binning, comparative biology and taxonomic classification.</title>
        <authorList>
            <person name="Goeker M."/>
        </authorList>
    </citation>
    <scope>NUCLEOTIDE SEQUENCE [LARGE SCALE GENOMIC DNA]</scope>
    <source>
        <strain evidence="2 3">DSM 23802</strain>
    </source>
</reference>
<sequence length="107" mass="12905">MPNDWTHLLFWERVAAQSGIYFSSQQKEFQLGTQGPDHFFYYYLWPWKKKDRSVIEIGTQIHKEHCGKFLLHTIDYLKENPNPILKAYVYGFISHHILDRNPYIFIV</sequence>
<dbReference type="RefSeq" id="WP_132767049.1">
    <property type="nucleotide sequence ID" value="NZ_SMAB01000002.1"/>
</dbReference>
<dbReference type="OrthoDB" id="9810528at2"/>
<proteinExistence type="predicted"/>
<comment type="caution">
    <text evidence="2">The sequence shown here is derived from an EMBL/GenBank/DDBJ whole genome shotgun (WGS) entry which is preliminary data.</text>
</comment>
<organism evidence="2 3">
    <name type="scientific">Tepidibacillus fermentans</name>
    <dbReference type="NCBI Taxonomy" id="1281767"/>
    <lineage>
        <taxon>Bacteria</taxon>
        <taxon>Bacillati</taxon>
        <taxon>Bacillota</taxon>
        <taxon>Bacilli</taxon>
        <taxon>Bacillales</taxon>
        <taxon>Bacillaceae</taxon>
        <taxon>Tepidibacillus</taxon>
    </lineage>
</organism>
<dbReference type="Proteomes" id="UP000295788">
    <property type="component" value="Unassembled WGS sequence"/>
</dbReference>
<dbReference type="EMBL" id="SMAB01000002">
    <property type="protein sequence ID" value="TCS84194.1"/>
    <property type="molecule type" value="Genomic_DNA"/>
</dbReference>
<protein>
    <submittedName>
        <fullName evidence="2">Zinc dependent phospholipase C</fullName>
    </submittedName>
</protein>
<feature type="domain" description="Phospholipase C/D" evidence="1">
    <location>
        <begin position="6"/>
        <end position="99"/>
    </location>
</feature>
<evidence type="ECO:0000313" key="2">
    <source>
        <dbReference type="EMBL" id="TCS84194.1"/>
    </source>
</evidence>
<keyword evidence="3" id="KW-1185">Reference proteome</keyword>
<evidence type="ECO:0000259" key="1">
    <source>
        <dbReference type="Pfam" id="PF00882"/>
    </source>
</evidence>
<evidence type="ECO:0000313" key="3">
    <source>
        <dbReference type="Proteomes" id="UP000295788"/>
    </source>
</evidence>
<accession>A0A4R3KKE8</accession>